<keyword evidence="3" id="KW-1185">Reference proteome</keyword>
<organism evidence="2 3">
    <name type="scientific">Edaphosphingomonas laterariae</name>
    <dbReference type="NCBI Taxonomy" id="861865"/>
    <lineage>
        <taxon>Bacteria</taxon>
        <taxon>Pseudomonadati</taxon>
        <taxon>Pseudomonadota</taxon>
        <taxon>Alphaproteobacteria</taxon>
        <taxon>Sphingomonadales</taxon>
        <taxon>Rhizorhabdaceae</taxon>
        <taxon>Edaphosphingomonas</taxon>
    </lineage>
</organism>
<dbReference type="InterPro" id="IPR007554">
    <property type="entry name" value="Glycerophosphate_synth"/>
</dbReference>
<protein>
    <submittedName>
        <fullName evidence="2">Glucose/arabinose dehydrogenase, beta-propeller fold</fullName>
    </submittedName>
</protein>
<gene>
    <name evidence="2" type="ORF">SAMN06295912_11979</name>
</gene>
<dbReference type="InterPro" id="IPR011042">
    <property type="entry name" value="6-blade_b-propeller_TolB-like"/>
</dbReference>
<dbReference type="AlphaFoldDB" id="A0A239HZR3"/>
<evidence type="ECO:0000259" key="1">
    <source>
        <dbReference type="Pfam" id="PF07995"/>
    </source>
</evidence>
<dbReference type="PANTHER" id="PTHR19328:SF75">
    <property type="entry name" value="ALDOSE SUGAR DEHYDROGENASE YLII"/>
    <property type="match status" value="1"/>
</dbReference>
<accession>A0A239HZR3</accession>
<dbReference type="SUPFAM" id="SSF50952">
    <property type="entry name" value="Soluble quinoprotein glucose dehydrogenase"/>
    <property type="match status" value="1"/>
</dbReference>
<dbReference type="GO" id="GO:0047355">
    <property type="term" value="F:CDP-glycerol glycerophosphotransferase activity"/>
    <property type="evidence" value="ECO:0007669"/>
    <property type="project" value="InterPro"/>
</dbReference>
<evidence type="ECO:0000313" key="2">
    <source>
        <dbReference type="EMBL" id="SNS85744.1"/>
    </source>
</evidence>
<proteinExistence type="predicted"/>
<feature type="domain" description="Glucose/Sorbosone dehydrogenase" evidence="1">
    <location>
        <begin position="435"/>
        <end position="758"/>
    </location>
</feature>
<name>A0A239HZR3_9SPHN</name>
<dbReference type="PANTHER" id="PTHR19328">
    <property type="entry name" value="HEDGEHOG-INTERACTING PROTEIN"/>
    <property type="match status" value="1"/>
</dbReference>
<dbReference type="GO" id="GO:0016020">
    <property type="term" value="C:membrane"/>
    <property type="evidence" value="ECO:0007669"/>
    <property type="project" value="InterPro"/>
</dbReference>
<dbReference type="Gene3D" id="3.40.50.12580">
    <property type="match status" value="1"/>
</dbReference>
<dbReference type="EMBL" id="FZOS01000019">
    <property type="protein sequence ID" value="SNS85744.1"/>
    <property type="molecule type" value="Genomic_DNA"/>
</dbReference>
<dbReference type="InterPro" id="IPR011041">
    <property type="entry name" value="Quinoprot_gluc/sorb_DH_b-prop"/>
</dbReference>
<dbReference type="Gene3D" id="2.120.10.30">
    <property type="entry name" value="TolB, C-terminal domain"/>
    <property type="match status" value="1"/>
</dbReference>
<dbReference type="Pfam" id="PF04464">
    <property type="entry name" value="Glyphos_transf"/>
    <property type="match status" value="1"/>
</dbReference>
<dbReference type="SUPFAM" id="SSF53756">
    <property type="entry name" value="UDP-Glycosyltransferase/glycogen phosphorylase"/>
    <property type="match status" value="1"/>
</dbReference>
<dbReference type="Pfam" id="PF07995">
    <property type="entry name" value="GSDH"/>
    <property type="match status" value="1"/>
</dbReference>
<dbReference type="InterPro" id="IPR043148">
    <property type="entry name" value="TagF_C"/>
</dbReference>
<dbReference type="Proteomes" id="UP000198281">
    <property type="component" value="Unassembled WGS sequence"/>
</dbReference>
<dbReference type="InterPro" id="IPR012938">
    <property type="entry name" value="Glc/Sorbosone_DH"/>
</dbReference>
<reference evidence="3" key="1">
    <citation type="submission" date="2017-06" db="EMBL/GenBank/DDBJ databases">
        <authorList>
            <person name="Varghese N."/>
            <person name="Submissions S."/>
        </authorList>
    </citation>
    <scope>NUCLEOTIDE SEQUENCE [LARGE SCALE GENOMIC DNA]</scope>
    <source>
        <strain evidence="3">LNB2</strain>
    </source>
</reference>
<sequence length="769" mass="84491">MNQHQWRICFLFNAQRHQLLHGVSTAAHLARRDDFDVHIISPNAGHIAYARHLVEELGGAPIHYEIANTPMLRIARRLHGSSNPPKLLTLATLARKLNRFDAIALPERTSIFLKRLGVTRPAFIHLDHGAGDRAAGFDRRIRDFDLALMAGEKTRARLEREGLIHEGRHAIVGYPKFEAADAARDRNWRPFANDKPIVLYNPHFSTLGSWDRFGVPVVEAFAEDDRYNLIVAPHVRLLDGRRGRDRWADLVRRFGQHPNILLDAGSDRSIDMSYTALADIYLGDVSSQIYEFLRTPKPCLFLDAHDIAWEKDENYAHWHFGPVLRSTAGLLDAIDAARASHADYLPAQQAAFAETFAIGDRPCGDRAADAIADFLAGWHGRHPALSHHGAPMRHVPASIAAIALLAACGAAGDESNAATPKTDDKPFVTTVMADFDSPWAMTFLPDGRILVTEKDGRMLLVSADAKSRAPLDGIPAVDSAGQGALMDVVLHPKFAENRLVYFSFSEKGTGGKGVALARGVLVDGAKPALDKVTVIFRGTPYVDGDGHYSGRIAFAPDGHLFFTNGERQKFDPAQDPKATLGKVLRLNDDGTPAAGNPLTAKGFHPAVWSYGHRNLLGIAFDAQGNLWEQEMGPRHGDELNLILPGRNYGYPIVSNGDHYDGRPIPDHDTRPDLEAPKLFWNPAISPAGLMIYSGALFPAWQNSAFIGAMNAPGLVRVQLDGTNARKADQWDMDGQRIREVEQGPDGAVWLLEDGNRGSQGRLLRLTPKG</sequence>
<evidence type="ECO:0000313" key="3">
    <source>
        <dbReference type="Proteomes" id="UP000198281"/>
    </source>
</evidence>